<organism evidence="2 3">
    <name type="scientific">Massilia litorea</name>
    <dbReference type="NCBI Taxonomy" id="2769491"/>
    <lineage>
        <taxon>Bacteria</taxon>
        <taxon>Pseudomonadati</taxon>
        <taxon>Pseudomonadota</taxon>
        <taxon>Betaproteobacteria</taxon>
        <taxon>Burkholderiales</taxon>
        <taxon>Oxalobacteraceae</taxon>
        <taxon>Telluria group</taxon>
        <taxon>Massilia</taxon>
    </lineage>
</organism>
<accession>A0A7L9U846</accession>
<sequence>MQADRRSVERPRIALAAITRESVRELVDTEAAHLRNAVAHGRNPYQVRLDQHDQIVAYMATLNPLDLERFSSLYEQEAAAARAADARRDEWRPISGPLAVQAGQSGEIMRIGPWAVAAAGVVAAMAALILKR</sequence>
<keyword evidence="1" id="KW-0472">Membrane</keyword>
<feature type="transmembrane region" description="Helical" evidence="1">
    <location>
        <begin position="111"/>
        <end position="130"/>
    </location>
</feature>
<keyword evidence="1" id="KW-1133">Transmembrane helix</keyword>
<evidence type="ECO:0000313" key="2">
    <source>
        <dbReference type="EMBL" id="QOL50345.1"/>
    </source>
</evidence>
<protein>
    <submittedName>
        <fullName evidence="2">Uncharacterized protein</fullName>
    </submittedName>
</protein>
<gene>
    <name evidence="2" type="ORF">LPB04_03270</name>
</gene>
<proteinExistence type="predicted"/>
<dbReference type="AlphaFoldDB" id="A0A7L9U846"/>
<keyword evidence="3" id="KW-1185">Reference proteome</keyword>
<dbReference type="Proteomes" id="UP000593875">
    <property type="component" value="Chromosome"/>
</dbReference>
<reference evidence="2 3" key="1">
    <citation type="submission" date="2020-10" db="EMBL/GenBank/DDBJ databases">
        <title>Genome sequencing of Massilia sp. LPB0304.</title>
        <authorList>
            <person name="Kim J."/>
        </authorList>
    </citation>
    <scope>NUCLEOTIDE SEQUENCE [LARGE SCALE GENOMIC DNA]</scope>
    <source>
        <strain evidence="2 3">LPB0304</strain>
    </source>
</reference>
<dbReference type="EMBL" id="CP062941">
    <property type="protein sequence ID" value="QOL50345.1"/>
    <property type="molecule type" value="Genomic_DNA"/>
</dbReference>
<dbReference type="RefSeq" id="WP_193687361.1">
    <property type="nucleotide sequence ID" value="NZ_CP062941.1"/>
</dbReference>
<evidence type="ECO:0000256" key="1">
    <source>
        <dbReference type="SAM" id="Phobius"/>
    </source>
</evidence>
<evidence type="ECO:0000313" key="3">
    <source>
        <dbReference type="Proteomes" id="UP000593875"/>
    </source>
</evidence>
<name>A0A7L9U846_9BURK</name>
<dbReference type="KEGG" id="mlir:LPB04_03270"/>
<keyword evidence="1" id="KW-0812">Transmembrane</keyword>